<name>A0ABX3XYS7_STRPT</name>
<evidence type="ECO:0000313" key="1">
    <source>
        <dbReference type="EMBL" id="OSY45765.1"/>
    </source>
</evidence>
<dbReference type="GeneID" id="90928954"/>
<comment type="caution">
    <text evidence="1">The sequence shown here is derived from an EMBL/GenBank/DDBJ whole genome shotgun (WGS) entry which is preliminary data.</text>
</comment>
<keyword evidence="2" id="KW-1185">Reference proteome</keyword>
<organism evidence="1 2">
    <name type="scientific">Streptomyces platensis</name>
    <dbReference type="NCBI Taxonomy" id="58346"/>
    <lineage>
        <taxon>Bacteria</taxon>
        <taxon>Bacillati</taxon>
        <taxon>Actinomycetota</taxon>
        <taxon>Actinomycetes</taxon>
        <taxon>Kitasatosporales</taxon>
        <taxon>Streptomycetaceae</taxon>
        <taxon>Streptomyces</taxon>
    </lineage>
</organism>
<reference evidence="1 2" key="1">
    <citation type="submission" date="2016-09" db="EMBL/GenBank/DDBJ databases">
        <title>Streptomyces platensis DSM40041, a candidate organism with high potential of specific P450 cytochromes.</title>
        <authorList>
            <person name="Grumaz C."/>
            <person name="Vainshtein Y."/>
            <person name="Kirstahler P."/>
            <person name="Sohn K."/>
        </authorList>
    </citation>
    <scope>NUCLEOTIDE SEQUENCE [LARGE SCALE GENOMIC DNA]</scope>
    <source>
        <strain evidence="1 2">DSM 40041</strain>
    </source>
</reference>
<gene>
    <name evidence="1" type="ORF">BG653_02790</name>
</gene>
<dbReference type="EMBL" id="MIGA01000015">
    <property type="protein sequence ID" value="OSY45765.1"/>
    <property type="molecule type" value="Genomic_DNA"/>
</dbReference>
<evidence type="ECO:0000313" key="2">
    <source>
        <dbReference type="Proteomes" id="UP000194225"/>
    </source>
</evidence>
<dbReference type="Proteomes" id="UP000194225">
    <property type="component" value="Unassembled WGS sequence"/>
</dbReference>
<protein>
    <submittedName>
        <fullName evidence="1">Uncharacterized protein</fullName>
    </submittedName>
</protein>
<accession>A0ABX3XYS7</accession>
<proteinExistence type="predicted"/>
<sequence>MPLIPHRCEECGERRPDVKRMPDPFVEGQGEEGAELMRLCPPCATARFEDS</sequence>
<dbReference type="RefSeq" id="WP_158092646.1">
    <property type="nucleotide sequence ID" value="NZ_BAABSS010000053.1"/>
</dbReference>